<reference evidence="1" key="1">
    <citation type="journal article" date="2020" name="Fungal Divers.">
        <title>Resolving the Mortierellaceae phylogeny through synthesis of multi-gene phylogenetics and phylogenomics.</title>
        <authorList>
            <person name="Vandepol N."/>
            <person name="Liber J."/>
            <person name="Desiro A."/>
            <person name="Na H."/>
            <person name="Kennedy M."/>
            <person name="Barry K."/>
            <person name="Grigoriev I.V."/>
            <person name="Miller A.N."/>
            <person name="O'Donnell K."/>
            <person name="Stajich J.E."/>
            <person name="Bonito G."/>
        </authorList>
    </citation>
    <scope>NUCLEOTIDE SEQUENCE</scope>
    <source>
        <strain evidence="1">KOD948</strain>
    </source>
</reference>
<comment type="caution">
    <text evidence="1">The sequence shown here is derived from an EMBL/GenBank/DDBJ whole genome shotgun (WGS) entry which is preliminary data.</text>
</comment>
<organism evidence="1 2">
    <name type="scientific">Mortierella polycephala</name>
    <dbReference type="NCBI Taxonomy" id="41804"/>
    <lineage>
        <taxon>Eukaryota</taxon>
        <taxon>Fungi</taxon>
        <taxon>Fungi incertae sedis</taxon>
        <taxon>Mucoromycota</taxon>
        <taxon>Mortierellomycotina</taxon>
        <taxon>Mortierellomycetes</taxon>
        <taxon>Mortierellales</taxon>
        <taxon>Mortierellaceae</taxon>
        <taxon>Mortierella</taxon>
    </lineage>
</organism>
<dbReference type="AlphaFoldDB" id="A0A9P6PMX3"/>
<protein>
    <submittedName>
        <fullName evidence="1">Uncharacterized protein</fullName>
    </submittedName>
</protein>
<gene>
    <name evidence="1" type="ORF">BG011_010274</name>
</gene>
<sequence>MDKDIFLDQEPGPGPALNPALALMQQHQERSIHTHLKSLASIMDSILALHPWPIDLDHMLATKLKTQGIIHCQTALFPHEGTYPQSMDGMRPQDRQDHYLDYPSQFFVS</sequence>
<accession>A0A9P6PMX3</accession>
<proteinExistence type="predicted"/>
<name>A0A9P6PMX3_9FUNG</name>
<dbReference type="Proteomes" id="UP000726737">
    <property type="component" value="Unassembled WGS sequence"/>
</dbReference>
<keyword evidence="2" id="KW-1185">Reference proteome</keyword>
<feature type="non-terminal residue" evidence="1">
    <location>
        <position position="109"/>
    </location>
</feature>
<dbReference type="EMBL" id="JAAAJA010000998">
    <property type="protein sequence ID" value="KAG0248438.1"/>
    <property type="molecule type" value="Genomic_DNA"/>
</dbReference>
<evidence type="ECO:0000313" key="2">
    <source>
        <dbReference type="Proteomes" id="UP000726737"/>
    </source>
</evidence>
<evidence type="ECO:0000313" key="1">
    <source>
        <dbReference type="EMBL" id="KAG0248438.1"/>
    </source>
</evidence>